<feature type="domain" description="Serpin" evidence="3">
    <location>
        <begin position="58"/>
        <end position="386"/>
    </location>
</feature>
<dbReference type="GO" id="GO:0005615">
    <property type="term" value="C:extracellular space"/>
    <property type="evidence" value="ECO:0007669"/>
    <property type="project" value="InterPro"/>
</dbReference>
<dbReference type="OrthoDB" id="1063785at2759"/>
<dbReference type="EMBL" id="JAEFBJ010000007">
    <property type="protein sequence ID" value="KAG7587799.1"/>
    <property type="molecule type" value="Genomic_DNA"/>
</dbReference>
<name>A0A8T2BN23_ARASU</name>
<evidence type="ECO:0000256" key="1">
    <source>
        <dbReference type="RuleBase" id="RU000411"/>
    </source>
</evidence>
<gene>
    <name evidence="4" type="ORF">ISN44_As07g001680</name>
</gene>
<dbReference type="PROSITE" id="PS00284">
    <property type="entry name" value="SERPIN"/>
    <property type="match status" value="1"/>
</dbReference>
<reference evidence="4 5" key="1">
    <citation type="submission" date="2020-12" db="EMBL/GenBank/DDBJ databases">
        <title>Concerted genomic and epigenomic changes stabilize Arabidopsis allopolyploids.</title>
        <authorList>
            <person name="Chen Z."/>
        </authorList>
    </citation>
    <scope>NUCLEOTIDE SEQUENCE [LARGE SCALE GENOMIC DNA]</scope>
    <source>
        <strain evidence="4">As9502</strain>
        <tissue evidence="4">Leaf</tissue>
    </source>
</reference>
<dbReference type="InterPro" id="IPR000215">
    <property type="entry name" value="Serpin_fam"/>
</dbReference>
<dbReference type="Proteomes" id="UP000694251">
    <property type="component" value="Chromosome 7"/>
</dbReference>
<comment type="caution">
    <text evidence="4">The sequence shown here is derived from an EMBL/GenBank/DDBJ whole genome shotgun (WGS) entry which is preliminary data.</text>
</comment>
<dbReference type="CDD" id="cd02043">
    <property type="entry name" value="serpinP_plants"/>
    <property type="match status" value="1"/>
</dbReference>
<dbReference type="InterPro" id="IPR023796">
    <property type="entry name" value="Serpin_dom"/>
</dbReference>
<accession>A0A8T2BN23</accession>
<dbReference type="Pfam" id="PF00079">
    <property type="entry name" value="Serpin"/>
    <property type="match status" value="2"/>
</dbReference>
<feature type="region of interest" description="Disordered" evidence="2">
    <location>
        <begin position="1"/>
        <end position="37"/>
    </location>
</feature>
<organism evidence="4 5">
    <name type="scientific">Arabidopsis suecica</name>
    <name type="common">Swedish thale-cress</name>
    <name type="synonym">Cardaminopsis suecica</name>
    <dbReference type="NCBI Taxonomy" id="45249"/>
    <lineage>
        <taxon>Eukaryota</taxon>
        <taxon>Viridiplantae</taxon>
        <taxon>Streptophyta</taxon>
        <taxon>Embryophyta</taxon>
        <taxon>Tracheophyta</taxon>
        <taxon>Spermatophyta</taxon>
        <taxon>Magnoliopsida</taxon>
        <taxon>eudicotyledons</taxon>
        <taxon>Gunneridae</taxon>
        <taxon>Pentapetalae</taxon>
        <taxon>rosids</taxon>
        <taxon>malvids</taxon>
        <taxon>Brassicales</taxon>
        <taxon>Brassicaceae</taxon>
        <taxon>Camelineae</taxon>
        <taxon>Arabidopsis</taxon>
    </lineage>
</organism>
<evidence type="ECO:0000259" key="3">
    <source>
        <dbReference type="SMART" id="SM00093"/>
    </source>
</evidence>
<evidence type="ECO:0000313" key="4">
    <source>
        <dbReference type="EMBL" id="KAG7587799.1"/>
    </source>
</evidence>
<evidence type="ECO:0000256" key="2">
    <source>
        <dbReference type="SAM" id="MobiDB-lite"/>
    </source>
</evidence>
<dbReference type="InterPro" id="IPR023795">
    <property type="entry name" value="Serpin_CS"/>
</dbReference>
<dbReference type="PANTHER" id="PTHR11461:SF334">
    <property type="entry name" value="GENOME ASSEMBLY, CHROMOSOME: A09"/>
    <property type="match status" value="1"/>
</dbReference>
<proteinExistence type="inferred from homology"/>
<comment type="similarity">
    <text evidence="1">Belongs to the serpin family.</text>
</comment>
<dbReference type="GO" id="GO:0004867">
    <property type="term" value="F:serine-type endopeptidase inhibitor activity"/>
    <property type="evidence" value="ECO:0007669"/>
    <property type="project" value="InterPro"/>
</dbReference>
<evidence type="ECO:0000313" key="5">
    <source>
        <dbReference type="Proteomes" id="UP000694251"/>
    </source>
</evidence>
<sequence>MDTKKKQKLSTPSEVNPEQKKKQKLSKSQVMASPSLSEKDMVEAMKKQNEAAMFLAGKVISALDRNSNFVFSPASINTVVTMTTPGSDERNAVFSEIAKLVFADGSTKGGPKISAINGIWVEQSLPFDSSLKDLLEKFFKATFAQVDFRFKAEQVRRELNKWATDHTNGLIRDLLPPGSVKSETVQVYGNALYFKGAWKNKFDKSLTRHNKFHLFDGKQVHVPFMRSYKSQYIKAYDGFKVLGLPYQQGHDDTKRKFSMYFYLPDKNDGLDSLLKEMVSTPGFVDSHIPRYRVEVADFRIPKFNISFMFSTLDFPELDSLSLYHKACVEIDEEGAKAAAVTFGMKETGTGFHMEKRIDFVADHPFLFLIREDKTGTILFLGQIFDPSRKSN</sequence>
<dbReference type="AlphaFoldDB" id="A0A8T2BN23"/>
<dbReference type="PANTHER" id="PTHR11461">
    <property type="entry name" value="SERINE PROTEASE INHIBITOR, SERPIN"/>
    <property type="match status" value="1"/>
</dbReference>
<keyword evidence="5" id="KW-1185">Reference proteome</keyword>
<protein>
    <submittedName>
        <fullName evidence="4">Serpin domain</fullName>
    </submittedName>
</protein>
<dbReference type="SMART" id="SM00093">
    <property type="entry name" value="SERPIN"/>
    <property type="match status" value="1"/>
</dbReference>